<feature type="compositionally biased region" description="Polar residues" evidence="1">
    <location>
        <begin position="35"/>
        <end position="50"/>
    </location>
</feature>
<protein>
    <submittedName>
        <fullName evidence="2">Uncharacterized protein</fullName>
    </submittedName>
</protein>
<organism evidence="2 3">
    <name type="scientific">Scomber scombrus</name>
    <name type="common">Atlantic mackerel</name>
    <name type="synonym">Scomber vernalis</name>
    <dbReference type="NCBI Taxonomy" id="13677"/>
    <lineage>
        <taxon>Eukaryota</taxon>
        <taxon>Metazoa</taxon>
        <taxon>Chordata</taxon>
        <taxon>Craniata</taxon>
        <taxon>Vertebrata</taxon>
        <taxon>Euteleostomi</taxon>
        <taxon>Actinopterygii</taxon>
        <taxon>Neopterygii</taxon>
        <taxon>Teleostei</taxon>
        <taxon>Neoteleostei</taxon>
        <taxon>Acanthomorphata</taxon>
        <taxon>Pelagiaria</taxon>
        <taxon>Scombriformes</taxon>
        <taxon>Scombridae</taxon>
        <taxon>Scomber</taxon>
    </lineage>
</organism>
<dbReference type="AlphaFoldDB" id="A0AAV1QHT3"/>
<keyword evidence="3" id="KW-1185">Reference proteome</keyword>
<proteinExistence type="predicted"/>
<dbReference type="Proteomes" id="UP001314229">
    <property type="component" value="Unassembled WGS sequence"/>
</dbReference>
<dbReference type="EMBL" id="CAWUFR010001032">
    <property type="protein sequence ID" value="CAK6982489.1"/>
    <property type="molecule type" value="Genomic_DNA"/>
</dbReference>
<reference evidence="2 3" key="1">
    <citation type="submission" date="2024-01" db="EMBL/GenBank/DDBJ databases">
        <authorList>
            <person name="Alioto T."/>
            <person name="Alioto T."/>
            <person name="Gomez Garrido J."/>
        </authorList>
    </citation>
    <scope>NUCLEOTIDE SEQUENCE [LARGE SCALE GENOMIC DNA]</scope>
</reference>
<feature type="region of interest" description="Disordered" evidence="1">
    <location>
        <begin position="35"/>
        <end position="57"/>
    </location>
</feature>
<gene>
    <name evidence="2" type="ORF">FSCOSCO3_A014130</name>
</gene>
<evidence type="ECO:0000313" key="2">
    <source>
        <dbReference type="EMBL" id="CAK6982489.1"/>
    </source>
</evidence>
<evidence type="ECO:0000313" key="3">
    <source>
        <dbReference type="Proteomes" id="UP001314229"/>
    </source>
</evidence>
<accession>A0AAV1QHT3</accession>
<evidence type="ECO:0000256" key="1">
    <source>
        <dbReference type="SAM" id="MobiDB-lite"/>
    </source>
</evidence>
<comment type="caution">
    <text evidence="2">The sequence shown here is derived from an EMBL/GenBank/DDBJ whole genome shotgun (WGS) entry which is preliminary data.</text>
</comment>
<name>A0AAV1QHT3_SCOSC</name>
<sequence>MLQEINGPVTGSQNPARGFYTSRIYYRSRSELTVTGSIPTQPETSGGNKTLNHHIYR</sequence>